<dbReference type="PANTHER" id="PTHR43384">
    <property type="entry name" value="SEPTUM SITE-DETERMINING PROTEIN MIND HOMOLOG, CHLOROPLASTIC-RELATED"/>
    <property type="match status" value="1"/>
</dbReference>
<protein>
    <submittedName>
        <fullName evidence="4">Pilus assembly protein CpaE</fullName>
    </submittedName>
</protein>
<evidence type="ECO:0000256" key="2">
    <source>
        <dbReference type="ARBA" id="ARBA00022840"/>
    </source>
</evidence>
<dbReference type="PANTHER" id="PTHR43384:SF6">
    <property type="entry name" value="SEPTUM SITE-DETERMINING PROTEIN MIND HOMOLOG, CHLOROPLASTIC"/>
    <property type="match status" value="1"/>
</dbReference>
<dbReference type="Gene3D" id="3.40.50.2300">
    <property type="match status" value="1"/>
</dbReference>
<dbReference type="SUPFAM" id="SSF52172">
    <property type="entry name" value="CheY-like"/>
    <property type="match status" value="1"/>
</dbReference>
<dbReference type="GO" id="GO:0051782">
    <property type="term" value="P:negative regulation of cell division"/>
    <property type="evidence" value="ECO:0007669"/>
    <property type="project" value="TreeGrafter"/>
</dbReference>
<evidence type="ECO:0000313" key="4">
    <source>
        <dbReference type="EMBL" id="TDQ78949.1"/>
    </source>
</evidence>
<dbReference type="InterPro" id="IPR011006">
    <property type="entry name" value="CheY-like_superfamily"/>
</dbReference>
<dbReference type="GO" id="GO:0005524">
    <property type="term" value="F:ATP binding"/>
    <property type="evidence" value="ECO:0007669"/>
    <property type="project" value="UniProtKB-KW"/>
</dbReference>
<sequence>MLYRLSIDAFPLGKETETALEGLTGQREFSRAKVAVHAGGLARAVKHYVDNPSPQVIIVEEAGGPEEIQKGLEALAEVVEPGRKVIVIGSVNDVQAYRRLISQGVSEYLVSPVSSEDVAAAIIACVKDPSATPRGRMIAFIGARGGVGVSTLAVNMAWTLAELTQEAVIGVDLDLNFGTMALSLNLDPKQSVSDALTDPDRIDTVLVERIMIEHGDNLSVLSTAGSLKELTQPSPEAVERLIDMCRTMAPFVVVDLPRRWNAWVAGTLTQADEVVIVASPDLANLRDAKQLVEWLRAKRGGTSLRLVLSKADAAKRNQLSVKDFQDTLGIAPSLSVGFDATLFAQLMNNGQMIAEGAKGHKLDEQLRQFARQLGAKKGVAKGAGKGLNLMSWLKRPKATTK</sequence>
<name>A0A4R6WFU4_9PROT</name>
<dbReference type="OrthoDB" id="9783172at2"/>
<dbReference type="AlphaFoldDB" id="A0A4R6WFU4"/>
<keyword evidence="1" id="KW-0547">Nucleotide-binding</keyword>
<keyword evidence="2" id="KW-0067">ATP-binding</keyword>
<dbReference type="EMBL" id="SNYW01000012">
    <property type="protein sequence ID" value="TDQ78949.1"/>
    <property type="molecule type" value="Genomic_DNA"/>
</dbReference>
<dbReference type="SUPFAM" id="SSF52540">
    <property type="entry name" value="P-loop containing nucleoside triphosphate hydrolases"/>
    <property type="match status" value="1"/>
</dbReference>
<dbReference type="InterPro" id="IPR025669">
    <property type="entry name" value="AAA_dom"/>
</dbReference>
<reference evidence="4 5" key="1">
    <citation type="submission" date="2019-03" db="EMBL/GenBank/DDBJ databases">
        <title>Genomic Encyclopedia of Type Strains, Phase III (KMG-III): the genomes of soil and plant-associated and newly described type strains.</title>
        <authorList>
            <person name="Whitman W."/>
        </authorList>
    </citation>
    <scope>NUCLEOTIDE SEQUENCE [LARGE SCALE GENOMIC DNA]</scope>
    <source>
        <strain evidence="4 5">CGMCC 1.7660</strain>
    </source>
</reference>
<evidence type="ECO:0000259" key="3">
    <source>
        <dbReference type="Pfam" id="PF13614"/>
    </source>
</evidence>
<gene>
    <name evidence="4" type="ORF">A8950_3412</name>
</gene>
<proteinExistence type="predicted"/>
<dbReference type="GO" id="GO:0005829">
    <property type="term" value="C:cytosol"/>
    <property type="evidence" value="ECO:0007669"/>
    <property type="project" value="TreeGrafter"/>
</dbReference>
<organism evidence="4 5">
    <name type="scientific">Dongia mobilis</name>
    <dbReference type="NCBI Taxonomy" id="578943"/>
    <lineage>
        <taxon>Bacteria</taxon>
        <taxon>Pseudomonadati</taxon>
        <taxon>Pseudomonadota</taxon>
        <taxon>Alphaproteobacteria</taxon>
        <taxon>Rhodospirillales</taxon>
        <taxon>Dongiaceae</taxon>
        <taxon>Dongia</taxon>
    </lineage>
</organism>
<dbReference type="GO" id="GO:0016887">
    <property type="term" value="F:ATP hydrolysis activity"/>
    <property type="evidence" value="ECO:0007669"/>
    <property type="project" value="TreeGrafter"/>
</dbReference>
<dbReference type="GO" id="GO:0009898">
    <property type="term" value="C:cytoplasmic side of plasma membrane"/>
    <property type="evidence" value="ECO:0007669"/>
    <property type="project" value="TreeGrafter"/>
</dbReference>
<comment type="caution">
    <text evidence="4">The sequence shown here is derived from an EMBL/GenBank/DDBJ whole genome shotgun (WGS) entry which is preliminary data.</text>
</comment>
<evidence type="ECO:0000256" key="1">
    <source>
        <dbReference type="ARBA" id="ARBA00022741"/>
    </source>
</evidence>
<dbReference type="Gene3D" id="3.40.50.300">
    <property type="entry name" value="P-loop containing nucleotide triphosphate hydrolases"/>
    <property type="match status" value="1"/>
</dbReference>
<keyword evidence="5" id="KW-1185">Reference proteome</keyword>
<dbReference type="Proteomes" id="UP000295783">
    <property type="component" value="Unassembled WGS sequence"/>
</dbReference>
<feature type="domain" description="AAA" evidence="3">
    <location>
        <begin position="136"/>
        <end position="295"/>
    </location>
</feature>
<accession>A0A4R6WFU4</accession>
<dbReference type="Pfam" id="PF13614">
    <property type="entry name" value="AAA_31"/>
    <property type="match status" value="1"/>
</dbReference>
<dbReference type="RefSeq" id="WP_133614848.1">
    <property type="nucleotide sequence ID" value="NZ_SNYW01000012.1"/>
</dbReference>
<dbReference type="InterPro" id="IPR050625">
    <property type="entry name" value="ParA/MinD_ATPase"/>
</dbReference>
<evidence type="ECO:0000313" key="5">
    <source>
        <dbReference type="Proteomes" id="UP000295783"/>
    </source>
</evidence>
<dbReference type="InterPro" id="IPR027417">
    <property type="entry name" value="P-loop_NTPase"/>
</dbReference>